<keyword evidence="3" id="KW-1185">Reference proteome</keyword>
<evidence type="ECO:0000313" key="3">
    <source>
        <dbReference type="Proteomes" id="UP001218188"/>
    </source>
</evidence>
<comment type="caution">
    <text evidence="2">The sequence shown here is derived from an EMBL/GenBank/DDBJ whole genome shotgun (WGS) entry which is preliminary data.</text>
</comment>
<feature type="compositionally biased region" description="Polar residues" evidence="1">
    <location>
        <begin position="59"/>
        <end position="77"/>
    </location>
</feature>
<dbReference type="EMBL" id="JARJCM010000034">
    <property type="protein sequence ID" value="KAJ7037914.1"/>
    <property type="molecule type" value="Genomic_DNA"/>
</dbReference>
<dbReference type="AlphaFoldDB" id="A0AAD6XAA3"/>
<dbReference type="Proteomes" id="UP001218188">
    <property type="component" value="Unassembled WGS sequence"/>
</dbReference>
<protein>
    <submittedName>
        <fullName evidence="2">Uncharacterized protein</fullName>
    </submittedName>
</protein>
<proteinExistence type="predicted"/>
<sequence>MSSSALAIDMIVVAAGETRLAAYVEQTFPEEASLGRYTADNAADWLDVDKFTRWLTQPVPQKTAQSSGASHNTTSSCAGRISEESNQSHASSRKR</sequence>
<gene>
    <name evidence="2" type="ORF">C8F04DRAFT_1256428</name>
</gene>
<evidence type="ECO:0000313" key="2">
    <source>
        <dbReference type="EMBL" id="KAJ7037914.1"/>
    </source>
</evidence>
<evidence type="ECO:0000256" key="1">
    <source>
        <dbReference type="SAM" id="MobiDB-lite"/>
    </source>
</evidence>
<organism evidence="2 3">
    <name type="scientific">Mycena alexandri</name>
    <dbReference type="NCBI Taxonomy" id="1745969"/>
    <lineage>
        <taxon>Eukaryota</taxon>
        <taxon>Fungi</taxon>
        <taxon>Dikarya</taxon>
        <taxon>Basidiomycota</taxon>
        <taxon>Agaricomycotina</taxon>
        <taxon>Agaricomycetes</taxon>
        <taxon>Agaricomycetidae</taxon>
        <taxon>Agaricales</taxon>
        <taxon>Marasmiineae</taxon>
        <taxon>Mycenaceae</taxon>
        <taxon>Mycena</taxon>
    </lineage>
</organism>
<reference evidence="2" key="1">
    <citation type="submission" date="2023-03" db="EMBL/GenBank/DDBJ databases">
        <title>Massive genome expansion in bonnet fungi (Mycena s.s.) driven by repeated elements and novel gene families across ecological guilds.</title>
        <authorList>
            <consortium name="Lawrence Berkeley National Laboratory"/>
            <person name="Harder C.B."/>
            <person name="Miyauchi S."/>
            <person name="Viragh M."/>
            <person name="Kuo A."/>
            <person name="Thoen E."/>
            <person name="Andreopoulos B."/>
            <person name="Lu D."/>
            <person name="Skrede I."/>
            <person name="Drula E."/>
            <person name="Henrissat B."/>
            <person name="Morin E."/>
            <person name="Kohler A."/>
            <person name="Barry K."/>
            <person name="LaButti K."/>
            <person name="Morin E."/>
            <person name="Salamov A."/>
            <person name="Lipzen A."/>
            <person name="Mereny Z."/>
            <person name="Hegedus B."/>
            <person name="Baldrian P."/>
            <person name="Stursova M."/>
            <person name="Weitz H."/>
            <person name="Taylor A."/>
            <person name="Grigoriev I.V."/>
            <person name="Nagy L.G."/>
            <person name="Martin F."/>
            <person name="Kauserud H."/>
        </authorList>
    </citation>
    <scope>NUCLEOTIDE SEQUENCE</scope>
    <source>
        <strain evidence="2">CBHHK200</strain>
    </source>
</reference>
<feature type="compositionally biased region" description="Polar residues" evidence="1">
    <location>
        <begin position="84"/>
        <end position="95"/>
    </location>
</feature>
<feature type="region of interest" description="Disordered" evidence="1">
    <location>
        <begin position="59"/>
        <end position="95"/>
    </location>
</feature>
<name>A0AAD6XAA3_9AGAR</name>
<accession>A0AAD6XAA3</accession>